<dbReference type="AlphaFoldDB" id="A0A835PQ89"/>
<dbReference type="Proteomes" id="UP000639772">
    <property type="component" value="Chromosome 13"/>
</dbReference>
<dbReference type="PANTHER" id="PTHR31343">
    <property type="entry name" value="T15D22.8"/>
    <property type="match status" value="1"/>
</dbReference>
<proteinExistence type="predicted"/>
<accession>A0A835PQ89</accession>
<evidence type="ECO:0000313" key="1">
    <source>
        <dbReference type="EMBL" id="KAG0455759.1"/>
    </source>
</evidence>
<name>A0A835PQ89_VANPL</name>
<gene>
    <name evidence="1" type="ORF">HPP92_023547</name>
</gene>
<dbReference type="InterPro" id="IPR008507">
    <property type="entry name" value="DUF789"/>
</dbReference>
<dbReference type="Pfam" id="PF05623">
    <property type="entry name" value="DUF789"/>
    <property type="match status" value="2"/>
</dbReference>
<organism evidence="1 2">
    <name type="scientific">Vanilla planifolia</name>
    <name type="common">Vanilla</name>
    <dbReference type="NCBI Taxonomy" id="51239"/>
    <lineage>
        <taxon>Eukaryota</taxon>
        <taxon>Viridiplantae</taxon>
        <taxon>Streptophyta</taxon>
        <taxon>Embryophyta</taxon>
        <taxon>Tracheophyta</taxon>
        <taxon>Spermatophyta</taxon>
        <taxon>Magnoliopsida</taxon>
        <taxon>Liliopsida</taxon>
        <taxon>Asparagales</taxon>
        <taxon>Orchidaceae</taxon>
        <taxon>Vanilloideae</taxon>
        <taxon>Vanilleae</taxon>
        <taxon>Vanilla</taxon>
    </lineage>
</organism>
<sequence>MLGATLQIARGHGDERFYNPARARWSYYQHHQDVIRSRSCGSPAFSSIPPLVSVEKAELSECAESGEGVSNSETCTSSSDASVCSSLEPESVPCSNLDRFLESTTPSVPVQYVAKRTMRGRRICDVEYTPYFSLGDLWDSFKEWSAYGAGVPLVLNGSDSVVQYYVPYLSGIQLYNQPCERSVSSRCKLGEDISCNSVGITDYKSDKLLNLKGCSQKAFMFHRNGFSFRYTSGELVVSDLIANFPGLKALRSCDLSPSSWFSVAWYPIYRIPTGPTLKDLDACFLTFHSLSTPMKDVGISSPAIPCSKGGNGVPKATLPVFGLASYKLKDFMWTDLGCDGQLISSLHQAADNWLQLLGVHLPDYQFFSSHSSFHG</sequence>
<dbReference type="PANTHER" id="PTHR31343:SF42">
    <property type="entry name" value="T15D22.8"/>
    <property type="match status" value="1"/>
</dbReference>
<reference evidence="1 2" key="1">
    <citation type="journal article" date="2020" name="Nat. Food">
        <title>A phased Vanilla planifolia genome enables genetic improvement of flavour and production.</title>
        <authorList>
            <person name="Hasing T."/>
            <person name="Tang H."/>
            <person name="Brym M."/>
            <person name="Khazi F."/>
            <person name="Huang T."/>
            <person name="Chambers A.H."/>
        </authorList>
    </citation>
    <scope>NUCLEOTIDE SEQUENCE [LARGE SCALE GENOMIC DNA]</scope>
    <source>
        <tissue evidence="1">Leaf</tissue>
    </source>
</reference>
<comment type="caution">
    <text evidence="1">The sequence shown here is derived from an EMBL/GenBank/DDBJ whole genome shotgun (WGS) entry which is preliminary data.</text>
</comment>
<dbReference type="EMBL" id="JADCNM010000013">
    <property type="protein sequence ID" value="KAG0455759.1"/>
    <property type="molecule type" value="Genomic_DNA"/>
</dbReference>
<dbReference type="OrthoDB" id="784906at2759"/>
<protein>
    <submittedName>
        <fullName evidence="1">Uncharacterized protein</fullName>
    </submittedName>
</protein>
<evidence type="ECO:0000313" key="2">
    <source>
        <dbReference type="Proteomes" id="UP000639772"/>
    </source>
</evidence>